<feature type="domain" description="Gfo/Idh/MocA-like oxidoreductase N-terminal" evidence="1">
    <location>
        <begin position="2"/>
        <end position="120"/>
    </location>
</feature>
<dbReference type="PANTHER" id="PTHR43377:SF1">
    <property type="entry name" value="BILIVERDIN REDUCTASE A"/>
    <property type="match status" value="1"/>
</dbReference>
<dbReference type="Gene3D" id="3.40.50.720">
    <property type="entry name" value="NAD(P)-binding Rossmann-like Domain"/>
    <property type="match status" value="1"/>
</dbReference>
<dbReference type="Gene3D" id="3.30.360.10">
    <property type="entry name" value="Dihydrodipicolinate Reductase, domain 2"/>
    <property type="match status" value="1"/>
</dbReference>
<evidence type="ECO:0000259" key="2">
    <source>
        <dbReference type="Pfam" id="PF22725"/>
    </source>
</evidence>
<dbReference type="InterPro" id="IPR051450">
    <property type="entry name" value="Gfo/Idh/MocA_Oxidoreductases"/>
</dbReference>
<organism evidence="3 4">
    <name type="scientific">Mongoliibacter ruber</name>
    <dbReference type="NCBI Taxonomy" id="1750599"/>
    <lineage>
        <taxon>Bacteria</taxon>
        <taxon>Pseudomonadati</taxon>
        <taxon>Bacteroidota</taxon>
        <taxon>Cytophagia</taxon>
        <taxon>Cytophagales</taxon>
        <taxon>Cyclobacteriaceae</taxon>
        <taxon>Mongoliibacter</taxon>
    </lineage>
</organism>
<dbReference type="SUPFAM" id="SSF55347">
    <property type="entry name" value="Glyceraldehyde-3-phosphate dehydrogenase-like, C-terminal domain"/>
    <property type="match status" value="1"/>
</dbReference>
<feature type="domain" description="GFO/IDH/MocA-like oxidoreductase" evidence="2">
    <location>
        <begin position="128"/>
        <end position="251"/>
    </location>
</feature>
<comment type="caution">
    <text evidence="3">The sequence shown here is derived from an EMBL/GenBank/DDBJ whole genome shotgun (WGS) entry which is preliminary data.</text>
</comment>
<dbReference type="InterPro" id="IPR055170">
    <property type="entry name" value="GFO_IDH_MocA-like_dom"/>
</dbReference>
<dbReference type="InterPro" id="IPR036291">
    <property type="entry name" value="NAD(P)-bd_dom_sf"/>
</dbReference>
<evidence type="ECO:0000259" key="1">
    <source>
        <dbReference type="Pfam" id="PF01408"/>
    </source>
</evidence>
<reference evidence="3 4" key="1">
    <citation type="submission" date="2018-03" db="EMBL/GenBank/DDBJ databases">
        <title>Genomic Encyclopedia of Archaeal and Bacterial Type Strains, Phase II (KMG-II): from individual species to whole genera.</title>
        <authorList>
            <person name="Goeker M."/>
        </authorList>
    </citation>
    <scope>NUCLEOTIDE SEQUENCE [LARGE SCALE GENOMIC DNA]</scope>
    <source>
        <strain evidence="3 4">DSM 27929</strain>
    </source>
</reference>
<dbReference type="PANTHER" id="PTHR43377">
    <property type="entry name" value="BILIVERDIN REDUCTASE A"/>
    <property type="match status" value="1"/>
</dbReference>
<proteinExistence type="predicted"/>
<sequence length="337" mass="37170">MIKVALIGAGKMGISHLAILGAHPSVEIVGVCDTSKMVVDVLKNYSGYDCYSDYLKMVDEAKPDAVIVAVPTKFHYKMVKDLLNKNIHVFAEKPFCLNPTESLELSSLAKEKGVVNQVGYHNKFVGTFKEVKKLVNGGYIGEINHFLGEAYGPVVTKKKSDTWRSDPNEGGGCLMDYASHVIDLINDIVAPINSCKGSILKSIYSKSVDDSVYALVNIETGVSGVISVNWSDETYRKMSTSVTINGTKGKIISDANELKVYFKSSSVPEGYSKGWNVKYVTDLAEEVDFYLRGEEYSSQLDHFIKSVQGIVQNDINTFESAWKTDHSIFLIKEQSLA</sequence>
<gene>
    <name evidence="3" type="ORF">CLW00_101542</name>
</gene>
<dbReference type="OrthoDB" id="9781031at2"/>
<protein>
    <submittedName>
        <fullName evidence="3">Putative dehydrogenase</fullName>
    </submittedName>
</protein>
<dbReference type="SUPFAM" id="SSF51735">
    <property type="entry name" value="NAD(P)-binding Rossmann-fold domains"/>
    <property type="match status" value="1"/>
</dbReference>
<dbReference type="Pfam" id="PF22725">
    <property type="entry name" value="GFO_IDH_MocA_C3"/>
    <property type="match status" value="1"/>
</dbReference>
<evidence type="ECO:0000313" key="4">
    <source>
        <dbReference type="Proteomes" id="UP000238157"/>
    </source>
</evidence>
<dbReference type="InterPro" id="IPR000683">
    <property type="entry name" value="Gfo/Idh/MocA-like_OxRdtase_N"/>
</dbReference>
<keyword evidence="4" id="KW-1185">Reference proteome</keyword>
<dbReference type="Pfam" id="PF01408">
    <property type="entry name" value="GFO_IDH_MocA"/>
    <property type="match status" value="1"/>
</dbReference>
<dbReference type="GO" id="GO:0000166">
    <property type="term" value="F:nucleotide binding"/>
    <property type="evidence" value="ECO:0007669"/>
    <property type="project" value="InterPro"/>
</dbReference>
<accession>A0A2T0WW25</accession>
<name>A0A2T0WW25_9BACT</name>
<dbReference type="AlphaFoldDB" id="A0A2T0WW25"/>
<dbReference type="RefSeq" id="WP_106132071.1">
    <property type="nucleotide sequence ID" value="NZ_PVTR01000001.1"/>
</dbReference>
<evidence type="ECO:0000313" key="3">
    <source>
        <dbReference type="EMBL" id="PRY90867.1"/>
    </source>
</evidence>
<dbReference type="EMBL" id="PVTR01000001">
    <property type="protein sequence ID" value="PRY90867.1"/>
    <property type="molecule type" value="Genomic_DNA"/>
</dbReference>
<dbReference type="Proteomes" id="UP000238157">
    <property type="component" value="Unassembled WGS sequence"/>
</dbReference>